<organism evidence="2 3">
    <name type="scientific">Pleurodeles waltl</name>
    <name type="common">Iberian ribbed newt</name>
    <dbReference type="NCBI Taxonomy" id="8319"/>
    <lineage>
        <taxon>Eukaryota</taxon>
        <taxon>Metazoa</taxon>
        <taxon>Chordata</taxon>
        <taxon>Craniata</taxon>
        <taxon>Vertebrata</taxon>
        <taxon>Euteleostomi</taxon>
        <taxon>Amphibia</taxon>
        <taxon>Batrachia</taxon>
        <taxon>Caudata</taxon>
        <taxon>Salamandroidea</taxon>
        <taxon>Salamandridae</taxon>
        <taxon>Pleurodelinae</taxon>
        <taxon>Pleurodeles</taxon>
    </lineage>
</organism>
<feature type="compositionally biased region" description="Basic and acidic residues" evidence="1">
    <location>
        <begin position="13"/>
        <end position="69"/>
    </location>
</feature>
<feature type="region of interest" description="Disordered" evidence="1">
    <location>
        <begin position="1"/>
        <end position="78"/>
    </location>
</feature>
<evidence type="ECO:0000313" key="2">
    <source>
        <dbReference type="EMBL" id="KAJ1084920.1"/>
    </source>
</evidence>
<evidence type="ECO:0000256" key="1">
    <source>
        <dbReference type="SAM" id="MobiDB-lite"/>
    </source>
</evidence>
<keyword evidence="3" id="KW-1185">Reference proteome</keyword>
<comment type="caution">
    <text evidence="2">The sequence shown here is derived from an EMBL/GenBank/DDBJ whole genome shotgun (WGS) entry which is preliminary data.</text>
</comment>
<reference evidence="2" key="1">
    <citation type="journal article" date="2022" name="bioRxiv">
        <title>Sequencing and chromosome-scale assembly of the giantPleurodeles waltlgenome.</title>
        <authorList>
            <person name="Brown T."/>
            <person name="Elewa A."/>
            <person name="Iarovenko S."/>
            <person name="Subramanian E."/>
            <person name="Araus A.J."/>
            <person name="Petzold A."/>
            <person name="Susuki M."/>
            <person name="Suzuki K.-i.T."/>
            <person name="Hayashi T."/>
            <person name="Toyoda A."/>
            <person name="Oliveira C."/>
            <person name="Osipova E."/>
            <person name="Leigh N.D."/>
            <person name="Simon A."/>
            <person name="Yun M.H."/>
        </authorList>
    </citation>
    <scope>NUCLEOTIDE SEQUENCE</scope>
    <source>
        <strain evidence="2">20211129_DDA</strain>
        <tissue evidence="2">Liver</tissue>
    </source>
</reference>
<proteinExistence type="predicted"/>
<gene>
    <name evidence="2" type="ORF">NDU88_005060</name>
</gene>
<sequence length="145" mass="16321">MDAACLAGNPDIRVPETVKTDDGLRAGRVGEEGDAERHGGATKGGPEETEGRPTSREPRKPVVQERIETGEEPEERELRQLRHVPGGTWLNQCKWWSKLVYMEGAGHRSEDFSRRRGLIASDRAVRHLQCQAQERDIADRNIKKV</sequence>
<dbReference type="Proteomes" id="UP001066276">
    <property type="component" value="Chromosome 12"/>
</dbReference>
<accession>A0AAV7LBG6</accession>
<name>A0AAV7LBG6_PLEWA</name>
<evidence type="ECO:0000313" key="3">
    <source>
        <dbReference type="Proteomes" id="UP001066276"/>
    </source>
</evidence>
<dbReference type="AlphaFoldDB" id="A0AAV7LBG6"/>
<protein>
    <submittedName>
        <fullName evidence="2">Uncharacterized protein</fullName>
    </submittedName>
</protein>
<dbReference type="EMBL" id="JANPWB010000016">
    <property type="protein sequence ID" value="KAJ1084920.1"/>
    <property type="molecule type" value="Genomic_DNA"/>
</dbReference>